<protein>
    <submittedName>
        <fullName evidence="2">Uncharacterized protein</fullName>
    </submittedName>
</protein>
<proteinExistence type="predicted"/>
<feature type="region of interest" description="Disordered" evidence="1">
    <location>
        <begin position="1"/>
        <end position="21"/>
    </location>
</feature>
<gene>
    <name evidence="2" type="ORF">HD595_004544</name>
</gene>
<evidence type="ECO:0000256" key="1">
    <source>
        <dbReference type="SAM" id="MobiDB-lite"/>
    </source>
</evidence>
<dbReference type="Proteomes" id="UP001320766">
    <property type="component" value="Unassembled WGS sequence"/>
</dbReference>
<evidence type="ECO:0000313" key="2">
    <source>
        <dbReference type="EMBL" id="MCP2348422.1"/>
    </source>
</evidence>
<organism evidence="2 3">
    <name type="scientific">Nonomuraea roseoviolacea subsp. carminata</name>
    <dbReference type="NCBI Taxonomy" id="160689"/>
    <lineage>
        <taxon>Bacteria</taxon>
        <taxon>Bacillati</taxon>
        <taxon>Actinomycetota</taxon>
        <taxon>Actinomycetes</taxon>
        <taxon>Streptosporangiales</taxon>
        <taxon>Streptosporangiaceae</taxon>
        <taxon>Nonomuraea</taxon>
    </lineage>
</organism>
<sequence length="40" mass="4168">MIAPPRPLAETKPESEGDDAVTVDEAEADAAEVAEGENDQ</sequence>
<dbReference type="EMBL" id="JAMZEC010000001">
    <property type="protein sequence ID" value="MCP2348422.1"/>
    <property type="molecule type" value="Genomic_DNA"/>
</dbReference>
<comment type="caution">
    <text evidence="2">The sequence shown here is derived from an EMBL/GenBank/DDBJ whole genome shotgun (WGS) entry which is preliminary data.</text>
</comment>
<dbReference type="RefSeq" id="WP_301309564.1">
    <property type="nucleotide sequence ID" value="NZ_BAAAVE010000006.1"/>
</dbReference>
<name>A0ABT1K386_9ACTN</name>
<evidence type="ECO:0000313" key="3">
    <source>
        <dbReference type="Proteomes" id="UP001320766"/>
    </source>
</evidence>
<keyword evidence="3" id="KW-1185">Reference proteome</keyword>
<accession>A0ABT1K386</accession>
<reference evidence="2 3" key="1">
    <citation type="submission" date="2022-06" db="EMBL/GenBank/DDBJ databases">
        <title>Sequencing the genomes of 1000 actinobacteria strains.</title>
        <authorList>
            <person name="Klenk H.-P."/>
        </authorList>
    </citation>
    <scope>NUCLEOTIDE SEQUENCE [LARGE SCALE GENOMIC DNA]</scope>
    <source>
        <strain evidence="2 3">DSM 44170</strain>
    </source>
</reference>